<keyword evidence="3" id="KW-0813">Transport</keyword>
<dbReference type="PROSITE" id="PS00211">
    <property type="entry name" value="ABC_TRANSPORTER_1"/>
    <property type="match status" value="1"/>
</dbReference>
<comment type="caution">
    <text evidence="12">The sequence shown here is derived from an EMBL/GenBank/DDBJ whole genome shotgun (WGS) entry which is preliminary data.</text>
</comment>
<comment type="subcellular location">
    <subcellularLocation>
        <location evidence="1">Cell membrane</location>
        <topology evidence="1">Peripheral membrane protein</topology>
    </subcellularLocation>
</comment>
<feature type="domain" description="ABC transporter" evidence="11">
    <location>
        <begin position="269"/>
        <end position="491"/>
    </location>
</feature>
<accession>A0A0L6TVY7</accession>
<evidence type="ECO:0000256" key="9">
    <source>
        <dbReference type="ARBA" id="ARBA00023136"/>
    </source>
</evidence>
<evidence type="ECO:0000256" key="8">
    <source>
        <dbReference type="ARBA" id="ARBA00022967"/>
    </source>
</evidence>
<evidence type="ECO:0000256" key="5">
    <source>
        <dbReference type="ARBA" id="ARBA00022737"/>
    </source>
</evidence>
<keyword evidence="13" id="KW-1185">Reference proteome</keyword>
<dbReference type="STRING" id="52689.AKG39_18690"/>
<comment type="similarity">
    <text evidence="2">Belongs to the ABC transporter superfamily.</text>
</comment>
<dbReference type="PANTHER" id="PTHR43553:SF23">
    <property type="entry name" value="ABC TRANSPORTER ATP-BINDING COMPONENT"/>
    <property type="match status" value="1"/>
</dbReference>
<protein>
    <recommendedName>
        <fullName evidence="11">ABC transporter domain-containing protein</fullName>
    </recommendedName>
</protein>
<dbReference type="SUPFAM" id="SSF52540">
    <property type="entry name" value="P-loop containing nucleoside triphosphate hydrolases"/>
    <property type="match status" value="2"/>
</dbReference>
<dbReference type="AlphaFoldDB" id="A0A0L6TVY7"/>
<evidence type="ECO:0000256" key="7">
    <source>
        <dbReference type="ARBA" id="ARBA00022840"/>
    </source>
</evidence>
<dbReference type="InterPro" id="IPR015856">
    <property type="entry name" value="ABC_transpr_CbiO/EcfA_su"/>
</dbReference>
<dbReference type="SMART" id="SM00382">
    <property type="entry name" value="AAA"/>
    <property type="match status" value="2"/>
</dbReference>
<dbReference type="GO" id="GO:0043190">
    <property type="term" value="C:ATP-binding cassette (ABC) transporter complex"/>
    <property type="evidence" value="ECO:0007669"/>
    <property type="project" value="TreeGrafter"/>
</dbReference>
<feature type="domain" description="ABC transporter" evidence="11">
    <location>
        <begin position="2"/>
        <end position="246"/>
    </location>
</feature>
<dbReference type="InterPro" id="IPR003439">
    <property type="entry name" value="ABC_transporter-like_ATP-bd"/>
</dbReference>
<evidence type="ECO:0000313" key="12">
    <source>
        <dbReference type="EMBL" id="KNZ40237.1"/>
    </source>
</evidence>
<dbReference type="RefSeq" id="WP_050741925.1">
    <property type="nucleotide sequence ID" value="NZ_LGYO01000072.1"/>
</dbReference>
<sequence>MIRLNNISVSYEGGQDNTGNQNALDKISLTIGKGECVVLCGKSGCGKTTITRLLNGLIPMFYPAELQGEVILKGKNAQDMTIREISQFVGSVFQNPKAQFFNVDTTGELAFGCENQGLSRDTIHGRLEQSIRDFSLEKLINRDIFRLSGGEKQRIACGSIHAMNPDIYVLDEPSSNLDLQSIGQLHSILKQLKSQGKTIIISEHRLHYLKELATRYIFLEDGKILNEYRPEELEAVTEADRQRMGLRTLDFNQIDSRRVARQPLKEVAMGFQQLLVRRNKQTILKMANLQIRKNTVLAIVGENGVGKSSLIACVMGFLNYRGDIILNGSKKNKRARQAESFLVMQDVNSQLFARTVLDEVLLGVKSRDAKKAHAILDQLGLSDLAQRHPASLSGGQKQRLAIASAIYGQKKYHFFDEPTSGLDRQSMEAFCQLIHENREVVEATVIITHDLELILGCADEVLLLNRDLSIDHYPLDEAGIEKTRTMFINLYEKQLQKEGLHV</sequence>
<keyword evidence="5" id="KW-0677">Repeat</keyword>
<gene>
    <name evidence="12" type="ORF">AKG39_18690</name>
</gene>
<dbReference type="InterPro" id="IPR050095">
    <property type="entry name" value="ECF_ABC_transporter_ATP-bd"/>
</dbReference>
<dbReference type="EMBL" id="LGYO01000072">
    <property type="protein sequence ID" value="KNZ40237.1"/>
    <property type="molecule type" value="Genomic_DNA"/>
</dbReference>
<organism evidence="12 13">
    <name type="scientific">Acetobacterium bakii</name>
    <dbReference type="NCBI Taxonomy" id="52689"/>
    <lineage>
        <taxon>Bacteria</taxon>
        <taxon>Bacillati</taxon>
        <taxon>Bacillota</taxon>
        <taxon>Clostridia</taxon>
        <taxon>Eubacteriales</taxon>
        <taxon>Eubacteriaceae</taxon>
        <taxon>Acetobacterium</taxon>
    </lineage>
</organism>
<dbReference type="Proteomes" id="UP000036873">
    <property type="component" value="Unassembled WGS sequence"/>
</dbReference>
<name>A0A0L6TVY7_9FIRM</name>
<dbReference type="InterPro" id="IPR027417">
    <property type="entry name" value="P-loop_NTPase"/>
</dbReference>
<keyword evidence="9" id="KW-0472">Membrane</keyword>
<keyword evidence="6" id="KW-0547">Nucleotide-binding</keyword>
<evidence type="ECO:0000256" key="3">
    <source>
        <dbReference type="ARBA" id="ARBA00022448"/>
    </source>
</evidence>
<proteinExistence type="inferred from homology"/>
<evidence type="ECO:0000259" key="11">
    <source>
        <dbReference type="PROSITE" id="PS50893"/>
    </source>
</evidence>
<dbReference type="PROSITE" id="PS50893">
    <property type="entry name" value="ABC_TRANSPORTER_2"/>
    <property type="match status" value="2"/>
</dbReference>
<dbReference type="GO" id="GO:0005524">
    <property type="term" value="F:ATP binding"/>
    <property type="evidence" value="ECO:0007669"/>
    <property type="project" value="UniProtKB-KW"/>
</dbReference>
<dbReference type="PATRIC" id="fig|52689.4.peg.3655"/>
<evidence type="ECO:0000256" key="2">
    <source>
        <dbReference type="ARBA" id="ARBA00005417"/>
    </source>
</evidence>
<evidence type="ECO:0000313" key="13">
    <source>
        <dbReference type="Proteomes" id="UP000036873"/>
    </source>
</evidence>
<dbReference type="PANTHER" id="PTHR43553">
    <property type="entry name" value="HEAVY METAL TRANSPORTER"/>
    <property type="match status" value="1"/>
</dbReference>
<keyword evidence="7" id="KW-0067">ATP-binding</keyword>
<reference evidence="13" key="1">
    <citation type="submission" date="2015-07" db="EMBL/GenBank/DDBJ databases">
        <title>Draft genome sequence of Acetobacterium bakii DSM 8293, a potential psychrophilic chemical producer through syngas fermentation.</title>
        <authorList>
            <person name="Song Y."/>
            <person name="Hwang S."/>
            <person name="Cho B.-K."/>
        </authorList>
    </citation>
    <scope>NUCLEOTIDE SEQUENCE [LARGE SCALE GENOMIC DNA]</scope>
    <source>
        <strain evidence="13">DSM 8239</strain>
    </source>
</reference>
<dbReference type="InterPro" id="IPR003593">
    <property type="entry name" value="AAA+_ATPase"/>
</dbReference>
<dbReference type="Gene3D" id="3.40.50.300">
    <property type="entry name" value="P-loop containing nucleotide triphosphate hydrolases"/>
    <property type="match status" value="2"/>
</dbReference>
<dbReference type="GO" id="GO:0016887">
    <property type="term" value="F:ATP hydrolysis activity"/>
    <property type="evidence" value="ECO:0007669"/>
    <property type="project" value="InterPro"/>
</dbReference>
<dbReference type="GO" id="GO:0042626">
    <property type="term" value="F:ATPase-coupled transmembrane transporter activity"/>
    <property type="evidence" value="ECO:0007669"/>
    <property type="project" value="TreeGrafter"/>
</dbReference>
<dbReference type="Pfam" id="PF00005">
    <property type="entry name" value="ABC_tran"/>
    <property type="match status" value="2"/>
</dbReference>
<comment type="function">
    <text evidence="10">Probably part of an ABC transporter complex. Responsible for energy coupling to the transport system.</text>
</comment>
<evidence type="ECO:0000256" key="4">
    <source>
        <dbReference type="ARBA" id="ARBA00022475"/>
    </source>
</evidence>
<dbReference type="CDD" id="cd03225">
    <property type="entry name" value="ABC_cobalt_CbiO_domain1"/>
    <property type="match status" value="1"/>
</dbReference>
<keyword evidence="4" id="KW-1003">Cell membrane</keyword>
<dbReference type="InterPro" id="IPR017871">
    <property type="entry name" value="ABC_transporter-like_CS"/>
</dbReference>
<keyword evidence="8" id="KW-1278">Translocase</keyword>
<evidence type="ECO:0000256" key="6">
    <source>
        <dbReference type="ARBA" id="ARBA00022741"/>
    </source>
</evidence>
<evidence type="ECO:0000256" key="10">
    <source>
        <dbReference type="ARBA" id="ARBA00025157"/>
    </source>
</evidence>
<evidence type="ECO:0000256" key="1">
    <source>
        <dbReference type="ARBA" id="ARBA00004202"/>
    </source>
</evidence>